<feature type="compositionally biased region" description="Low complexity" evidence="1">
    <location>
        <begin position="75"/>
        <end position="87"/>
    </location>
</feature>
<dbReference type="Proteomes" id="UP000235114">
    <property type="component" value="Unassembled WGS sequence"/>
</dbReference>
<reference evidence="4 6" key="2">
    <citation type="submission" date="2017-12" db="EMBL/GenBank/DDBJ databases">
        <title>Comparative Functional Genomics of Dry Heat Resistant strains isolated from the Viking Spacecraft.</title>
        <authorList>
            <person name="Seuylemezian A."/>
            <person name="Cooper K."/>
            <person name="Vaishampayan P."/>
        </authorList>
    </citation>
    <scope>NUCLEOTIDE SEQUENCE [LARGE SCALE GENOMIC DNA]</scope>
    <source>
        <strain evidence="4 6">ATCC 29669</strain>
    </source>
</reference>
<dbReference type="OrthoDB" id="2166958at2"/>
<organism evidence="3 5">
    <name type="scientific">Bacillus canaveralius</name>
    <dbReference type="NCBI Taxonomy" id="1403243"/>
    <lineage>
        <taxon>Bacteria</taxon>
        <taxon>Bacillati</taxon>
        <taxon>Bacillota</taxon>
        <taxon>Bacilli</taxon>
        <taxon>Bacillales</taxon>
        <taxon>Bacillaceae</taxon>
        <taxon>Bacillus</taxon>
    </lineage>
</organism>
<proteinExistence type="predicted"/>
<dbReference type="SUPFAM" id="SSF47473">
    <property type="entry name" value="EF-hand"/>
    <property type="match status" value="1"/>
</dbReference>
<evidence type="ECO:0000313" key="6">
    <source>
        <dbReference type="Proteomes" id="UP000235114"/>
    </source>
</evidence>
<evidence type="ECO:0000313" key="3">
    <source>
        <dbReference type="EMBL" id="PLR84928.1"/>
    </source>
</evidence>
<dbReference type="EMBL" id="PGVA01000010">
    <property type="protein sequence ID" value="PLR84928.1"/>
    <property type="molecule type" value="Genomic_DNA"/>
</dbReference>
<reference evidence="3 5" key="1">
    <citation type="submission" date="2017-11" db="EMBL/GenBank/DDBJ databases">
        <title>Comparitive Functional Genomics of Dry Heat Resistant strains isolated from the Viking Spacecraft.</title>
        <authorList>
            <person name="Seuylemezian A."/>
            <person name="Cooper K."/>
            <person name="Vaishampayan P."/>
        </authorList>
    </citation>
    <scope>NUCLEOTIDE SEQUENCE [LARGE SCALE GENOMIC DNA]</scope>
    <source>
        <strain evidence="3 5">M4.6</strain>
    </source>
</reference>
<feature type="chain" id="PRO_5043159349" description="FAD/FMN-containing dehydrogenase" evidence="2">
    <location>
        <begin position="24"/>
        <end position="87"/>
    </location>
</feature>
<evidence type="ECO:0000256" key="2">
    <source>
        <dbReference type="SAM" id="SignalP"/>
    </source>
</evidence>
<evidence type="ECO:0000313" key="5">
    <source>
        <dbReference type="Proteomes" id="UP000234951"/>
    </source>
</evidence>
<feature type="region of interest" description="Disordered" evidence="1">
    <location>
        <begin position="59"/>
        <end position="87"/>
    </location>
</feature>
<dbReference type="EMBL" id="PGVD01000036">
    <property type="protein sequence ID" value="PLR95830.1"/>
    <property type="molecule type" value="Genomic_DNA"/>
</dbReference>
<accession>A0A2N5GQ36</accession>
<evidence type="ECO:0000313" key="4">
    <source>
        <dbReference type="EMBL" id="PLR95830.1"/>
    </source>
</evidence>
<protein>
    <recommendedName>
        <fullName evidence="7">FAD/FMN-containing dehydrogenase</fullName>
    </recommendedName>
</protein>
<gene>
    <name evidence="3" type="ORF">CU635_05430</name>
    <name evidence="4" type="ORF">CVD25_13675</name>
</gene>
<dbReference type="AlphaFoldDB" id="A0A2N5GQ36"/>
<dbReference type="RefSeq" id="WP_101576163.1">
    <property type="nucleotide sequence ID" value="NZ_PGVA01000010.1"/>
</dbReference>
<dbReference type="Proteomes" id="UP000234951">
    <property type="component" value="Unassembled WGS sequence"/>
</dbReference>
<evidence type="ECO:0000256" key="1">
    <source>
        <dbReference type="SAM" id="MobiDB-lite"/>
    </source>
</evidence>
<comment type="caution">
    <text evidence="3">The sequence shown here is derived from an EMBL/GenBank/DDBJ whole genome shotgun (WGS) entry which is preliminary data.</text>
</comment>
<dbReference type="InterPro" id="IPR011992">
    <property type="entry name" value="EF-hand-dom_pair"/>
</dbReference>
<keyword evidence="6" id="KW-1185">Reference proteome</keyword>
<evidence type="ECO:0008006" key="7">
    <source>
        <dbReference type="Google" id="ProtNLM"/>
    </source>
</evidence>
<sequence>MKKLAIGILSAAFIFGAGTYAFAQANNDGEGTINFGQMKPKMEEMHPDLSEKELKDMYDSCHGNGGTMREEKTDNMMNDTSSMMNSL</sequence>
<feature type="signal peptide" evidence="2">
    <location>
        <begin position="1"/>
        <end position="23"/>
    </location>
</feature>
<name>A0A2N5GQ36_9BACI</name>
<keyword evidence="2" id="KW-0732">Signal</keyword>